<proteinExistence type="predicted"/>
<accession>A0A2Z7C0G2</accession>
<protein>
    <submittedName>
        <fullName evidence="1">Splicing factor, proline-and glutamine-rich-like</fullName>
    </submittedName>
</protein>
<dbReference type="EMBL" id="KV002460">
    <property type="protein sequence ID" value="KZV38007.1"/>
    <property type="molecule type" value="Genomic_DNA"/>
</dbReference>
<dbReference type="Proteomes" id="UP000250235">
    <property type="component" value="Unassembled WGS sequence"/>
</dbReference>
<organism evidence="1 2">
    <name type="scientific">Dorcoceras hygrometricum</name>
    <dbReference type="NCBI Taxonomy" id="472368"/>
    <lineage>
        <taxon>Eukaryota</taxon>
        <taxon>Viridiplantae</taxon>
        <taxon>Streptophyta</taxon>
        <taxon>Embryophyta</taxon>
        <taxon>Tracheophyta</taxon>
        <taxon>Spermatophyta</taxon>
        <taxon>Magnoliopsida</taxon>
        <taxon>eudicotyledons</taxon>
        <taxon>Gunneridae</taxon>
        <taxon>Pentapetalae</taxon>
        <taxon>asterids</taxon>
        <taxon>lamiids</taxon>
        <taxon>Lamiales</taxon>
        <taxon>Gesneriaceae</taxon>
        <taxon>Didymocarpoideae</taxon>
        <taxon>Trichosporeae</taxon>
        <taxon>Loxocarpinae</taxon>
        <taxon>Dorcoceras</taxon>
    </lineage>
</organism>
<dbReference type="AlphaFoldDB" id="A0A2Z7C0G2"/>
<gene>
    <name evidence="1" type="ORF">F511_10228</name>
</gene>
<reference evidence="1 2" key="1">
    <citation type="journal article" date="2015" name="Proc. Natl. Acad. Sci. U.S.A.">
        <title>The resurrection genome of Boea hygrometrica: A blueprint for survival of dehydration.</title>
        <authorList>
            <person name="Xiao L."/>
            <person name="Yang G."/>
            <person name="Zhang L."/>
            <person name="Yang X."/>
            <person name="Zhao S."/>
            <person name="Ji Z."/>
            <person name="Zhou Q."/>
            <person name="Hu M."/>
            <person name="Wang Y."/>
            <person name="Chen M."/>
            <person name="Xu Y."/>
            <person name="Jin H."/>
            <person name="Xiao X."/>
            <person name="Hu G."/>
            <person name="Bao F."/>
            <person name="Hu Y."/>
            <person name="Wan P."/>
            <person name="Li L."/>
            <person name="Deng X."/>
            <person name="Kuang T."/>
            <person name="Xiang C."/>
            <person name="Zhu J.K."/>
            <person name="Oliver M.J."/>
            <person name="He Y."/>
        </authorList>
    </citation>
    <scope>NUCLEOTIDE SEQUENCE [LARGE SCALE GENOMIC DNA]</scope>
    <source>
        <strain evidence="2">cv. XS01</strain>
    </source>
</reference>
<name>A0A2Z7C0G2_9LAMI</name>
<sequence>MASSLYSNSQHVSFESVLTMEDPGMISMFRALIASGLEGFLGCPAVVFESELVEFFKNGSVKDGIVVSTVNCVSIEISEQLLAETLELPVDGLSELSEMPKDKNFLMLGASSRCRESRILKKMVTPGSKQAKGFAVQISLLLENIPTLKLGESSEFPASKILTNKTVHRFVSINAQAGAEEVFGASKPKDVSQKRRAADFGAATVHRFVSINDRDGAEEAIGAIMQRAASKKRRAADIGAAVTKKKRSIKKKSLSTFEMVAVAQEAVPIQMIEKIDEQEAEPSAVDETSVKECFVPAVEVVAEETRCSSADDVDFIIQQVIEETREVDASADRNQPAATEERHWFDLPYEDLIEKWAAERTVGTASDTHEEEGANSAVEDSNNLRMFKSKLVLKELQRLRKVLKLLRDILYRQCWMLIVTENYLRDKQQLSVIEKEEEGRSTKRQRSSKLERRRWDAQLLISRYYLEVIISRYILEENQQLLRICRWRIAKRLRLDKLERWSFELTARSSVDGVCV</sequence>
<evidence type="ECO:0000313" key="1">
    <source>
        <dbReference type="EMBL" id="KZV38007.1"/>
    </source>
</evidence>
<keyword evidence="2" id="KW-1185">Reference proteome</keyword>
<evidence type="ECO:0000313" key="2">
    <source>
        <dbReference type="Proteomes" id="UP000250235"/>
    </source>
</evidence>